<evidence type="ECO:0000259" key="2">
    <source>
        <dbReference type="Pfam" id="PF02272"/>
    </source>
</evidence>
<dbReference type="Gene3D" id="3.10.310.40">
    <property type="match status" value="1"/>
</dbReference>
<feature type="domain" description="DHHA1" evidence="2">
    <location>
        <begin position="959"/>
        <end position="1055"/>
    </location>
</feature>
<feature type="compositionally biased region" description="Basic and acidic residues" evidence="1">
    <location>
        <begin position="127"/>
        <end position="147"/>
    </location>
</feature>
<comment type="caution">
    <text evidence="3">The sequence shown here is derived from an EMBL/GenBank/DDBJ whole genome shotgun (WGS) entry which is preliminary data.</text>
</comment>
<dbReference type="GO" id="GO:0003676">
    <property type="term" value="F:nucleic acid binding"/>
    <property type="evidence" value="ECO:0007669"/>
    <property type="project" value="InterPro"/>
</dbReference>
<feature type="region of interest" description="Disordered" evidence="1">
    <location>
        <begin position="181"/>
        <end position="201"/>
    </location>
</feature>
<dbReference type="STRING" id="307972.A0A2G8KZM8"/>
<accession>A0A2G8KZM8</accession>
<keyword evidence="4" id="KW-1185">Reference proteome</keyword>
<feature type="compositionally biased region" description="Basic and acidic residues" evidence="1">
    <location>
        <begin position="181"/>
        <end position="197"/>
    </location>
</feature>
<evidence type="ECO:0000313" key="3">
    <source>
        <dbReference type="EMBL" id="PIK53422.1"/>
    </source>
</evidence>
<dbReference type="Pfam" id="PF02272">
    <property type="entry name" value="DHHA1"/>
    <property type="match status" value="1"/>
</dbReference>
<proteinExistence type="predicted"/>
<dbReference type="OrthoDB" id="10065669at2759"/>
<organism evidence="3 4">
    <name type="scientific">Stichopus japonicus</name>
    <name type="common">Sea cucumber</name>
    <dbReference type="NCBI Taxonomy" id="307972"/>
    <lineage>
        <taxon>Eukaryota</taxon>
        <taxon>Metazoa</taxon>
        <taxon>Echinodermata</taxon>
        <taxon>Eleutherozoa</taxon>
        <taxon>Echinozoa</taxon>
        <taxon>Holothuroidea</taxon>
        <taxon>Aspidochirotacea</taxon>
        <taxon>Aspidochirotida</taxon>
        <taxon>Stichopodidae</taxon>
        <taxon>Apostichopus</taxon>
    </lineage>
</organism>
<name>A0A2G8KZM8_STIJA</name>
<reference evidence="3 4" key="1">
    <citation type="journal article" date="2017" name="PLoS Biol.">
        <title>The sea cucumber genome provides insights into morphological evolution and visceral regeneration.</title>
        <authorList>
            <person name="Zhang X."/>
            <person name="Sun L."/>
            <person name="Yuan J."/>
            <person name="Sun Y."/>
            <person name="Gao Y."/>
            <person name="Zhang L."/>
            <person name="Li S."/>
            <person name="Dai H."/>
            <person name="Hamel J.F."/>
            <person name="Liu C."/>
            <person name="Yu Y."/>
            <person name="Liu S."/>
            <person name="Lin W."/>
            <person name="Guo K."/>
            <person name="Jin S."/>
            <person name="Xu P."/>
            <person name="Storey K.B."/>
            <person name="Huan P."/>
            <person name="Zhang T."/>
            <person name="Zhou Y."/>
            <person name="Zhang J."/>
            <person name="Lin C."/>
            <person name="Li X."/>
            <person name="Xing L."/>
            <person name="Huo D."/>
            <person name="Sun M."/>
            <person name="Wang L."/>
            <person name="Mercier A."/>
            <person name="Li F."/>
            <person name="Yang H."/>
            <person name="Xiang J."/>
        </authorList>
    </citation>
    <scope>NUCLEOTIDE SEQUENCE [LARGE SCALE GENOMIC DNA]</scope>
    <source>
        <strain evidence="3">Shaxun</strain>
        <tissue evidence="3">Muscle</tissue>
    </source>
</reference>
<feature type="region of interest" description="Disordered" evidence="1">
    <location>
        <begin position="80"/>
        <end position="147"/>
    </location>
</feature>
<dbReference type="FunFam" id="3.10.310.40:FF:000002">
    <property type="entry name" value="alanine--tRNA ligase, cytoplasmic"/>
    <property type="match status" value="1"/>
</dbReference>
<feature type="compositionally biased region" description="Basic residues" evidence="1">
    <location>
        <begin position="110"/>
        <end position="126"/>
    </location>
</feature>
<evidence type="ECO:0000256" key="1">
    <source>
        <dbReference type="SAM" id="MobiDB-lite"/>
    </source>
</evidence>
<gene>
    <name evidence="3" type="ORF">BSL78_09705</name>
</gene>
<dbReference type="AlphaFoldDB" id="A0A2G8KZM8"/>
<dbReference type="PANTHER" id="PTHR46601">
    <property type="entry name" value="ULP_PROTEASE DOMAIN-CONTAINING PROTEIN"/>
    <property type="match status" value="1"/>
</dbReference>
<protein>
    <recommendedName>
        <fullName evidence="2">DHHA1 domain-containing protein</fullName>
    </recommendedName>
</protein>
<sequence>MPLTVKLRSHLLPATSSTQGTASARWRTKLKQNPIAYEIHKKSDAIRSSIYRMSLSGEHHRRYNEGCKMRMRKYREALRAKKNTLPAPQPLVSKRSTTHSTRAATTELKAKRKIWREKARERRAKRSKNERDEINQKRREKRQKEREDLLVFRQQRRVEEKQKDADRRQFEAEQKRLQDAARRLDEETAQQTREKAVRSNVARRKSLSRGFKCLPKSPTQFAETVLDILSKASPQKQKALKDRGLDPDGLKIQQLLTVKVKDQLHQLRKSRKKNDMKQKRSLTAMFGIMKKYRLQQKTCRSFKITPKCIKNAMKHNNNAQKSKRALPESTKDAVHHFYEEVAVQLPEKRFISKKTFLKTGFLQKPISALYAQFRSTFPNLAIGISKFYEERPTHIKPVGSMKYRGCLCEYCTNIELKVESMNVLCQAQKVNAKIQGVYGLSRVTMCTKDGKYNQLSCINRKCQDCGIKNLATHYKSLSSYVDKPFEWKKWEKVTRESEGKNVMKQVLVTKKGLLADCINELSEEAESIPLHLFNATWQYEQYSKLCKRLPFGWVTMVLDFAENYTCKYQNEVQSAHWYHVNVTIHPIVCNYECPECHKPMEESIVFISSDKLHDYHAVHSFMSKAVEHLKQKMHINKIVRFSDGCGAQYKSKGPFLDVALSESEYGIPVEHNFFGSRHGKGPSDGESAVVKRQASQAVLSGAAVINDAEDLFNYCNSSVTKIPKEGQKCLHFQRSFYLMDTVQRERGHNSYRLQTVKGTRQLHSVKGAGDGKLLTRRLTCYCSGCIAGELCQEAAVVDEWKEVSFYEPSFDAYKIGNAHTSLEDQDICTGKSGQQGKTRSFTTPGHDNSELRGILMKIEHYYAVFYDNEFYVGRLVNHEGASYVFKFMHRLRKSCQKQRYYDWPARPDIAEVTVFIADIGVCNLLHPNVASMRRCVHVKAKDTANQMITDSPDKPLVIARFEALSISKALDAALKQYKSKSPKTAAMLFSIDEENSKILCLAQVPKEAIAKGLKANEWVKHVSGVMGGKGGGKDVSAQATGDNIGSVEEAMRLGQEFAQLKLQN</sequence>
<dbReference type="Proteomes" id="UP000230750">
    <property type="component" value="Unassembled WGS sequence"/>
</dbReference>
<evidence type="ECO:0000313" key="4">
    <source>
        <dbReference type="Proteomes" id="UP000230750"/>
    </source>
</evidence>
<dbReference type="EMBL" id="MRZV01000288">
    <property type="protein sequence ID" value="PIK53422.1"/>
    <property type="molecule type" value="Genomic_DNA"/>
</dbReference>
<dbReference type="PANTHER" id="PTHR46601:SF1">
    <property type="entry name" value="ADF-H DOMAIN-CONTAINING PROTEIN"/>
    <property type="match status" value="1"/>
</dbReference>
<dbReference type="InterPro" id="IPR003156">
    <property type="entry name" value="DHHA1_dom"/>
</dbReference>